<proteinExistence type="predicted"/>
<reference evidence="2 3" key="1">
    <citation type="submission" date="2020-08" db="EMBL/GenBank/DDBJ databases">
        <title>Genomic Encyclopedia of Type Strains, Phase IV (KMG-IV): sequencing the most valuable type-strain genomes for metagenomic binning, comparative biology and taxonomic classification.</title>
        <authorList>
            <person name="Goeker M."/>
        </authorList>
    </citation>
    <scope>NUCLEOTIDE SEQUENCE [LARGE SCALE GENOMIC DNA]</scope>
    <source>
        <strain evidence="2 3">DSM 103679</strain>
    </source>
</reference>
<accession>A0A840SD35</accession>
<dbReference type="EMBL" id="JACHFR010000002">
    <property type="protein sequence ID" value="MBB5218764.1"/>
    <property type="molecule type" value="Genomic_DNA"/>
</dbReference>
<organism evidence="2 3">
    <name type="scientific">Treponema rectale</name>
    <dbReference type="NCBI Taxonomy" id="744512"/>
    <lineage>
        <taxon>Bacteria</taxon>
        <taxon>Pseudomonadati</taxon>
        <taxon>Spirochaetota</taxon>
        <taxon>Spirochaetia</taxon>
        <taxon>Spirochaetales</taxon>
        <taxon>Treponemataceae</taxon>
        <taxon>Treponema</taxon>
    </lineage>
</organism>
<dbReference type="AlphaFoldDB" id="A0A840SD35"/>
<feature type="region of interest" description="Disordered" evidence="1">
    <location>
        <begin position="167"/>
        <end position="196"/>
    </location>
</feature>
<keyword evidence="3" id="KW-1185">Reference proteome</keyword>
<evidence type="ECO:0000256" key="1">
    <source>
        <dbReference type="SAM" id="MobiDB-lite"/>
    </source>
</evidence>
<name>A0A840SD35_9SPIR</name>
<evidence type="ECO:0000313" key="2">
    <source>
        <dbReference type="EMBL" id="MBB5218764.1"/>
    </source>
</evidence>
<gene>
    <name evidence="2" type="ORF">HNP77_001133</name>
</gene>
<comment type="caution">
    <text evidence="2">The sequence shown here is derived from an EMBL/GenBank/DDBJ whole genome shotgun (WGS) entry which is preliminary data.</text>
</comment>
<evidence type="ECO:0000313" key="3">
    <source>
        <dbReference type="Proteomes" id="UP000578697"/>
    </source>
</evidence>
<evidence type="ECO:0008006" key="4">
    <source>
        <dbReference type="Google" id="ProtNLM"/>
    </source>
</evidence>
<protein>
    <recommendedName>
        <fullName evidence="4">RHS repeat-associated core domain-containing protein</fullName>
    </recommendedName>
</protein>
<dbReference type="RefSeq" id="WP_184652206.1">
    <property type="nucleotide sequence ID" value="NZ_JACHFR010000002.1"/>
</dbReference>
<feature type="compositionally biased region" description="Basic and acidic residues" evidence="1">
    <location>
        <begin position="174"/>
        <end position="196"/>
    </location>
</feature>
<sequence length="196" mass="22574">MKQTNFYLYHYAANNPIKYIDPTGRDDDIPILHLIGEIEGYPETGDTEWRAANDQVFIDACNNYNSKYNLSEGDDGYVSPRMLKAQAMVESGGANDKDAFLTDPLQVNNYDDWVPEKARICGLTRGQEMTPETSAAAALEWRRYKGYIHDNNGNETEWEGDWKANYDYNGNRRPAPDGSDREHREWYADREQELSQ</sequence>
<dbReference type="Proteomes" id="UP000578697">
    <property type="component" value="Unassembled WGS sequence"/>
</dbReference>